<dbReference type="GeneID" id="70178225"/>
<dbReference type="GO" id="GO:0008270">
    <property type="term" value="F:zinc ion binding"/>
    <property type="evidence" value="ECO:0007669"/>
    <property type="project" value="InterPro"/>
</dbReference>
<keyword evidence="4" id="KW-0804">Transcription</keyword>
<evidence type="ECO:0000313" key="8">
    <source>
        <dbReference type="Proteomes" id="UP000756346"/>
    </source>
</evidence>
<dbReference type="Proteomes" id="UP000756346">
    <property type="component" value="Unassembled WGS sequence"/>
</dbReference>
<dbReference type="EMBL" id="JAGTJQ010000009">
    <property type="protein sequence ID" value="KAH7024519.1"/>
    <property type="molecule type" value="Genomic_DNA"/>
</dbReference>
<dbReference type="PANTHER" id="PTHR47338:SF10">
    <property type="entry name" value="TRANSCRIPTION FACTOR DOMAIN-CONTAINING PROTEIN-RELATED"/>
    <property type="match status" value="1"/>
</dbReference>
<keyword evidence="2" id="KW-0479">Metal-binding</keyword>
<accession>A0A9P9BL47</accession>
<dbReference type="InterPro" id="IPR050815">
    <property type="entry name" value="TF_fung"/>
</dbReference>
<dbReference type="SMART" id="SM00906">
    <property type="entry name" value="Fungal_trans"/>
    <property type="match status" value="1"/>
</dbReference>
<dbReference type="AlphaFoldDB" id="A0A9P9BL47"/>
<comment type="subcellular location">
    <subcellularLocation>
        <location evidence="1">Nucleus</location>
    </subcellularLocation>
</comment>
<dbReference type="GO" id="GO:0005634">
    <property type="term" value="C:nucleus"/>
    <property type="evidence" value="ECO:0007669"/>
    <property type="project" value="UniProtKB-SubCell"/>
</dbReference>
<keyword evidence="8" id="KW-1185">Reference proteome</keyword>
<dbReference type="PANTHER" id="PTHR47338">
    <property type="entry name" value="ZN(II)2CYS6 TRANSCRIPTION FACTOR (EUROFUNG)-RELATED"/>
    <property type="match status" value="1"/>
</dbReference>
<dbReference type="Pfam" id="PF04082">
    <property type="entry name" value="Fungal_trans"/>
    <property type="match status" value="1"/>
</dbReference>
<dbReference type="InterPro" id="IPR007219">
    <property type="entry name" value="XnlR_reg_dom"/>
</dbReference>
<evidence type="ECO:0000256" key="5">
    <source>
        <dbReference type="ARBA" id="ARBA00023242"/>
    </source>
</evidence>
<dbReference type="GO" id="GO:0000981">
    <property type="term" value="F:DNA-binding transcription factor activity, RNA polymerase II-specific"/>
    <property type="evidence" value="ECO:0007669"/>
    <property type="project" value="InterPro"/>
</dbReference>
<reference evidence="7" key="1">
    <citation type="journal article" date="2021" name="Nat. Commun.">
        <title>Genetic determinants of endophytism in the Arabidopsis root mycobiome.</title>
        <authorList>
            <person name="Mesny F."/>
            <person name="Miyauchi S."/>
            <person name="Thiergart T."/>
            <person name="Pickel B."/>
            <person name="Atanasova L."/>
            <person name="Karlsson M."/>
            <person name="Huettel B."/>
            <person name="Barry K.W."/>
            <person name="Haridas S."/>
            <person name="Chen C."/>
            <person name="Bauer D."/>
            <person name="Andreopoulos W."/>
            <person name="Pangilinan J."/>
            <person name="LaButti K."/>
            <person name="Riley R."/>
            <person name="Lipzen A."/>
            <person name="Clum A."/>
            <person name="Drula E."/>
            <person name="Henrissat B."/>
            <person name="Kohler A."/>
            <person name="Grigoriev I.V."/>
            <person name="Martin F.M."/>
            <person name="Hacquard S."/>
        </authorList>
    </citation>
    <scope>NUCLEOTIDE SEQUENCE</scope>
    <source>
        <strain evidence="7">MPI-CAGE-CH-0230</strain>
    </source>
</reference>
<protein>
    <recommendedName>
        <fullName evidence="6">Xylanolytic transcriptional activator regulatory domain-containing protein</fullName>
    </recommendedName>
</protein>
<evidence type="ECO:0000256" key="1">
    <source>
        <dbReference type="ARBA" id="ARBA00004123"/>
    </source>
</evidence>
<name>A0A9P9BL47_9PEZI</name>
<evidence type="ECO:0000256" key="3">
    <source>
        <dbReference type="ARBA" id="ARBA00023015"/>
    </source>
</evidence>
<dbReference type="GO" id="GO:0006351">
    <property type="term" value="P:DNA-templated transcription"/>
    <property type="evidence" value="ECO:0007669"/>
    <property type="project" value="InterPro"/>
</dbReference>
<sequence>MLVIAARLSRASLATVTAAEIDTHIDRLLAAPALHEDDDIVVSEPASLNRMRQACLLAFYEYHQCPGQQAWMRLSRLVRSAYWTGLDRIEILCRRSPVWTALSERQVDEWRLLWWCIYALDSYANVSAGMPYVVDERVINTAFMTPSRAKQQQQKQGITLPYRADDLVDVLQAVLAQAPTPGTINGLEGDLHIITITALRHTGRASQLAAVIGPDEFEALLDETGRRLASLRLAFPANFFSPTRHVLAGETSSTHHARLVCNLHVLTAQLLVAIGHCTRIEDEGAEWLHYWQLALQHCQNIVAVAGHWDSTFCTRVDPAVAIIAFVALVFTDLQAKFSPGATATASSGLQMEMRHSQTILLLFLERFAEVWTLSRLLILSFKGFQEALPPQIGYPQVRAVVRRFESPMHPRWLTFLQSAGQIVEGSHVEYESLFV</sequence>
<evidence type="ECO:0000256" key="2">
    <source>
        <dbReference type="ARBA" id="ARBA00022723"/>
    </source>
</evidence>
<dbReference type="RefSeq" id="XP_046008067.1">
    <property type="nucleotide sequence ID" value="XM_046148679.1"/>
</dbReference>
<feature type="domain" description="Xylanolytic transcriptional activator regulatory" evidence="6">
    <location>
        <begin position="70"/>
        <end position="150"/>
    </location>
</feature>
<organism evidence="7 8">
    <name type="scientific">Microdochium trichocladiopsis</name>
    <dbReference type="NCBI Taxonomy" id="1682393"/>
    <lineage>
        <taxon>Eukaryota</taxon>
        <taxon>Fungi</taxon>
        <taxon>Dikarya</taxon>
        <taxon>Ascomycota</taxon>
        <taxon>Pezizomycotina</taxon>
        <taxon>Sordariomycetes</taxon>
        <taxon>Xylariomycetidae</taxon>
        <taxon>Xylariales</taxon>
        <taxon>Microdochiaceae</taxon>
        <taxon>Microdochium</taxon>
    </lineage>
</organism>
<evidence type="ECO:0000313" key="7">
    <source>
        <dbReference type="EMBL" id="KAH7024519.1"/>
    </source>
</evidence>
<dbReference type="OrthoDB" id="3362851at2759"/>
<keyword evidence="3" id="KW-0805">Transcription regulation</keyword>
<proteinExistence type="predicted"/>
<evidence type="ECO:0000259" key="6">
    <source>
        <dbReference type="SMART" id="SM00906"/>
    </source>
</evidence>
<evidence type="ECO:0000256" key="4">
    <source>
        <dbReference type="ARBA" id="ARBA00023163"/>
    </source>
</evidence>
<dbReference type="GO" id="GO:0003677">
    <property type="term" value="F:DNA binding"/>
    <property type="evidence" value="ECO:0007669"/>
    <property type="project" value="InterPro"/>
</dbReference>
<gene>
    <name evidence="7" type="ORF">B0I36DRAFT_162641</name>
</gene>
<dbReference type="CDD" id="cd12148">
    <property type="entry name" value="fungal_TF_MHR"/>
    <property type="match status" value="1"/>
</dbReference>
<comment type="caution">
    <text evidence="7">The sequence shown here is derived from an EMBL/GenBank/DDBJ whole genome shotgun (WGS) entry which is preliminary data.</text>
</comment>
<keyword evidence="5" id="KW-0539">Nucleus</keyword>